<name>A0A1Y2HF70_9FUNG</name>
<feature type="transmembrane region" description="Helical" evidence="2">
    <location>
        <begin position="295"/>
        <end position="315"/>
    </location>
</feature>
<keyword evidence="2" id="KW-0812">Transmembrane</keyword>
<feature type="compositionally biased region" description="Polar residues" evidence="1">
    <location>
        <begin position="254"/>
        <end position="264"/>
    </location>
</feature>
<organism evidence="3 4">
    <name type="scientific">Catenaria anguillulae PL171</name>
    <dbReference type="NCBI Taxonomy" id="765915"/>
    <lineage>
        <taxon>Eukaryota</taxon>
        <taxon>Fungi</taxon>
        <taxon>Fungi incertae sedis</taxon>
        <taxon>Blastocladiomycota</taxon>
        <taxon>Blastocladiomycetes</taxon>
        <taxon>Blastocladiales</taxon>
        <taxon>Catenariaceae</taxon>
        <taxon>Catenaria</taxon>
    </lineage>
</organism>
<comment type="caution">
    <text evidence="3">The sequence shown here is derived from an EMBL/GenBank/DDBJ whole genome shotgun (WGS) entry which is preliminary data.</text>
</comment>
<dbReference type="Proteomes" id="UP000193411">
    <property type="component" value="Unassembled WGS sequence"/>
</dbReference>
<dbReference type="EMBL" id="MCFL01000048">
    <property type="protein sequence ID" value="ORZ32343.1"/>
    <property type="molecule type" value="Genomic_DNA"/>
</dbReference>
<protein>
    <recommendedName>
        <fullName evidence="5">G-protein coupled receptors family 1 profile domain-containing protein</fullName>
    </recommendedName>
</protein>
<proteinExistence type="predicted"/>
<feature type="non-terminal residue" evidence="3">
    <location>
        <position position="369"/>
    </location>
</feature>
<reference evidence="3 4" key="1">
    <citation type="submission" date="2016-07" db="EMBL/GenBank/DDBJ databases">
        <title>Pervasive Adenine N6-methylation of Active Genes in Fungi.</title>
        <authorList>
            <consortium name="DOE Joint Genome Institute"/>
            <person name="Mondo S.J."/>
            <person name="Dannebaum R.O."/>
            <person name="Kuo R.C."/>
            <person name="Labutti K."/>
            <person name="Haridas S."/>
            <person name="Kuo A."/>
            <person name="Salamov A."/>
            <person name="Ahrendt S.R."/>
            <person name="Lipzen A."/>
            <person name="Sullivan W."/>
            <person name="Andreopoulos W.B."/>
            <person name="Clum A."/>
            <person name="Lindquist E."/>
            <person name="Daum C."/>
            <person name="Ramamoorthy G.K."/>
            <person name="Gryganskyi A."/>
            <person name="Culley D."/>
            <person name="Magnuson J.K."/>
            <person name="James T.Y."/>
            <person name="O'Malley M.A."/>
            <person name="Stajich J.E."/>
            <person name="Spatafora J.W."/>
            <person name="Visel A."/>
            <person name="Grigoriev I.V."/>
        </authorList>
    </citation>
    <scope>NUCLEOTIDE SEQUENCE [LARGE SCALE GENOMIC DNA]</scope>
    <source>
        <strain evidence="3 4">PL171</strain>
    </source>
</reference>
<evidence type="ECO:0000313" key="3">
    <source>
        <dbReference type="EMBL" id="ORZ32343.1"/>
    </source>
</evidence>
<feature type="transmembrane region" description="Helical" evidence="2">
    <location>
        <begin position="327"/>
        <end position="349"/>
    </location>
</feature>
<feature type="transmembrane region" description="Helical" evidence="2">
    <location>
        <begin position="59"/>
        <end position="82"/>
    </location>
</feature>
<sequence>MESEHHVLSDAETYNSIVMWALSGICSLALGFQLIRRALGHVLTDNSSLLLMMKGRARLMLLMSALIVVDSINNIYHFYWIWLTDEYMVTSHRMVLILSSSPCIALVVMIIFYRCAMVLVSDSAWRRYYLHSSRIICVVAWLIHAAGGYVAMREAAHIPATEAVHGKWYPSWATALLVPVPMFSIAASIWSIHVAARRHNQTFRTRQVTPDSRTAAGMHKMTTAGVRKSVGAQQAPTTLPGPPPGGFPNPTLLSSSPVPGTASSLLAPPPALHTEAEDHHRNSNKSNQFPLSRTFQWLNVVSVGLWITVAVLAFAPRDHLSVHYNALLNFLLMLSLANEYSFGHLIQFLNRRRKRSQRRSNAAAVSDVG</sequence>
<feature type="transmembrane region" description="Helical" evidence="2">
    <location>
        <begin position="94"/>
        <end position="116"/>
    </location>
</feature>
<dbReference type="AlphaFoldDB" id="A0A1Y2HF70"/>
<feature type="region of interest" description="Disordered" evidence="1">
    <location>
        <begin position="226"/>
        <end position="269"/>
    </location>
</feature>
<keyword evidence="2" id="KW-1133">Transmembrane helix</keyword>
<evidence type="ECO:0000313" key="4">
    <source>
        <dbReference type="Proteomes" id="UP000193411"/>
    </source>
</evidence>
<evidence type="ECO:0000256" key="1">
    <source>
        <dbReference type="SAM" id="MobiDB-lite"/>
    </source>
</evidence>
<feature type="transmembrane region" description="Helical" evidence="2">
    <location>
        <begin position="17"/>
        <end position="39"/>
    </location>
</feature>
<evidence type="ECO:0008006" key="5">
    <source>
        <dbReference type="Google" id="ProtNLM"/>
    </source>
</evidence>
<gene>
    <name evidence="3" type="ORF">BCR44DRAFT_39429</name>
</gene>
<keyword evidence="2" id="KW-0472">Membrane</keyword>
<feature type="transmembrane region" description="Helical" evidence="2">
    <location>
        <begin position="128"/>
        <end position="152"/>
    </location>
</feature>
<feature type="transmembrane region" description="Helical" evidence="2">
    <location>
        <begin position="172"/>
        <end position="196"/>
    </location>
</feature>
<keyword evidence="4" id="KW-1185">Reference proteome</keyword>
<evidence type="ECO:0000256" key="2">
    <source>
        <dbReference type="SAM" id="Phobius"/>
    </source>
</evidence>
<accession>A0A1Y2HF70</accession>